<comment type="subcellular location">
    <subcellularLocation>
        <location evidence="1">Nucleus</location>
    </subcellularLocation>
</comment>
<organism evidence="8 9">
    <name type="scientific">Nepenthes gracilis</name>
    <name type="common">Slender pitcher plant</name>
    <dbReference type="NCBI Taxonomy" id="150966"/>
    <lineage>
        <taxon>Eukaryota</taxon>
        <taxon>Viridiplantae</taxon>
        <taxon>Streptophyta</taxon>
        <taxon>Embryophyta</taxon>
        <taxon>Tracheophyta</taxon>
        <taxon>Spermatophyta</taxon>
        <taxon>Magnoliopsida</taxon>
        <taxon>eudicotyledons</taxon>
        <taxon>Gunneridae</taxon>
        <taxon>Pentapetalae</taxon>
        <taxon>Caryophyllales</taxon>
        <taxon>Nepenthaceae</taxon>
        <taxon>Nepenthes</taxon>
    </lineage>
</organism>
<dbReference type="PANTHER" id="PTHR31719">
    <property type="entry name" value="NAC TRANSCRIPTION FACTOR 56"/>
    <property type="match status" value="1"/>
</dbReference>
<evidence type="ECO:0000256" key="4">
    <source>
        <dbReference type="ARBA" id="ARBA00023163"/>
    </source>
</evidence>
<evidence type="ECO:0000256" key="1">
    <source>
        <dbReference type="ARBA" id="ARBA00004123"/>
    </source>
</evidence>
<dbReference type="GO" id="GO:0048316">
    <property type="term" value="P:seed development"/>
    <property type="evidence" value="ECO:0007669"/>
    <property type="project" value="UniProtKB-ARBA"/>
</dbReference>
<reference evidence="8" key="1">
    <citation type="submission" date="2023-05" db="EMBL/GenBank/DDBJ databases">
        <title>Nepenthes gracilis genome sequencing.</title>
        <authorList>
            <person name="Fukushima K."/>
        </authorList>
    </citation>
    <scope>NUCLEOTIDE SEQUENCE</scope>
    <source>
        <strain evidence="8">SING2019-196</strain>
    </source>
</reference>
<name>A0AAD3Y0Q3_NEPGR</name>
<evidence type="ECO:0000256" key="2">
    <source>
        <dbReference type="ARBA" id="ARBA00023015"/>
    </source>
</evidence>
<dbReference type="PANTHER" id="PTHR31719:SF43">
    <property type="entry name" value="NAC TRANSCRIPTION FACTOR 56"/>
    <property type="match status" value="1"/>
</dbReference>
<feature type="region of interest" description="Disordered" evidence="6">
    <location>
        <begin position="317"/>
        <end position="344"/>
    </location>
</feature>
<dbReference type="Pfam" id="PF02365">
    <property type="entry name" value="NAM"/>
    <property type="match status" value="1"/>
</dbReference>
<evidence type="ECO:0000256" key="3">
    <source>
        <dbReference type="ARBA" id="ARBA00023125"/>
    </source>
</evidence>
<dbReference type="Gene3D" id="2.170.150.80">
    <property type="entry name" value="NAC domain"/>
    <property type="match status" value="1"/>
</dbReference>
<dbReference type="InterPro" id="IPR036093">
    <property type="entry name" value="NAC_dom_sf"/>
</dbReference>
<keyword evidence="5" id="KW-0539">Nucleus</keyword>
<sequence>MGMPTAKQRSSALVTFLFPLINRNRNRSQICRGCGGRGGSAMDRTDSLTAASQKPQLPPGFRFHPTDEELVVHYLKRKAQSAPLPVAIIAEVDLYKFDPWELPDKAAFGEHEWYFFSPRERKYPNGARPNRAATSGYWKATGTDKPVLTSGGTQKVGVKKALVFYGGKPPRGVKTNWIMHEYRLADSKPDCEPPRCVVANKKGSLRLDDWVLCRIYKKNIPQKTVDREEEDSMEDMPIPNPIAVGNPDASSYEISAFLENDRHLFDEVLVTDAINTASISHQLAASISKQYPLPAMESLNSAILPLKRTLPSLYCTEEDSAAGPSSSIHGVRISEENGSNSFPSPLNHLPAQTPSLHRQPMPAALRNGVFWQRYQPPRQNWHS</sequence>
<evidence type="ECO:0000313" key="9">
    <source>
        <dbReference type="Proteomes" id="UP001279734"/>
    </source>
</evidence>
<dbReference type="EMBL" id="BSYO01000028">
    <property type="protein sequence ID" value="GMH24957.1"/>
    <property type="molecule type" value="Genomic_DNA"/>
</dbReference>
<keyword evidence="2" id="KW-0805">Transcription regulation</keyword>
<dbReference type="GO" id="GO:0005634">
    <property type="term" value="C:nucleus"/>
    <property type="evidence" value="ECO:0007669"/>
    <property type="project" value="UniProtKB-SubCell"/>
</dbReference>
<protein>
    <recommendedName>
        <fullName evidence="7">NAC domain-containing protein</fullName>
    </recommendedName>
</protein>
<dbReference type="InterPro" id="IPR003441">
    <property type="entry name" value="NAC-dom"/>
</dbReference>
<evidence type="ECO:0000256" key="5">
    <source>
        <dbReference type="ARBA" id="ARBA00023242"/>
    </source>
</evidence>
<dbReference type="GO" id="GO:0006355">
    <property type="term" value="P:regulation of DNA-templated transcription"/>
    <property type="evidence" value="ECO:0007669"/>
    <property type="project" value="InterPro"/>
</dbReference>
<gene>
    <name evidence="8" type="ORF">Nepgr_026800</name>
</gene>
<evidence type="ECO:0000259" key="7">
    <source>
        <dbReference type="PROSITE" id="PS51005"/>
    </source>
</evidence>
<dbReference type="SUPFAM" id="SSF101941">
    <property type="entry name" value="NAC domain"/>
    <property type="match status" value="1"/>
</dbReference>
<dbReference type="GO" id="GO:0003677">
    <property type="term" value="F:DNA binding"/>
    <property type="evidence" value="ECO:0007669"/>
    <property type="project" value="UniProtKB-KW"/>
</dbReference>
<evidence type="ECO:0000256" key="6">
    <source>
        <dbReference type="SAM" id="MobiDB-lite"/>
    </source>
</evidence>
<dbReference type="Proteomes" id="UP001279734">
    <property type="component" value="Unassembled WGS sequence"/>
</dbReference>
<accession>A0AAD3Y0Q3</accession>
<dbReference type="PROSITE" id="PS51005">
    <property type="entry name" value="NAC"/>
    <property type="match status" value="1"/>
</dbReference>
<evidence type="ECO:0000313" key="8">
    <source>
        <dbReference type="EMBL" id="GMH24957.1"/>
    </source>
</evidence>
<proteinExistence type="predicted"/>
<keyword evidence="4" id="KW-0804">Transcription</keyword>
<comment type="caution">
    <text evidence="8">The sequence shown here is derived from an EMBL/GenBank/DDBJ whole genome shotgun (WGS) entry which is preliminary data.</text>
</comment>
<dbReference type="FunFam" id="2.170.150.80:FF:000005">
    <property type="entry name" value="NAC transcription factor 56"/>
    <property type="match status" value="1"/>
</dbReference>
<keyword evidence="3" id="KW-0238">DNA-binding</keyword>
<feature type="domain" description="NAC" evidence="7">
    <location>
        <begin position="57"/>
        <end position="218"/>
    </location>
</feature>
<keyword evidence="9" id="KW-1185">Reference proteome</keyword>
<dbReference type="AlphaFoldDB" id="A0AAD3Y0Q3"/>